<evidence type="ECO:0000256" key="1">
    <source>
        <dbReference type="SAM" id="SignalP"/>
    </source>
</evidence>
<evidence type="ECO:0000313" key="4">
    <source>
        <dbReference type="Proteomes" id="UP001274321"/>
    </source>
</evidence>
<reference evidence="3 4" key="1">
    <citation type="submission" date="2023-11" db="EMBL/GenBank/DDBJ databases">
        <authorList>
            <person name="Bao R."/>
        </authorList>
    </citation>
    <scope>NUCLEOTIDE SEQUENCE [LARGE SCALE GENOMIC DNA]</scope>
    <source>
        <strain evidence="3 4">PJ23</strain>
    </source>
</reference>
<dbReference type="InterPro" id="IPR036866">
    <property type="entry name" value="RibonucZ/Hydroxyglut_hydro"/>
</dbReference>
<dbReference type="Pfam" id="PF12706">
    <property type="entry name" value="Lactamase_B_2"/>
    <property type="match status" value="1"/>
</dbReference>
<dbReference type="SUPFAM" id="SSF56281">
    <property type="entry name" value="Metallo-hydrolase/oxidoreductase"/>
    <property type="match status" value="1"/>
</dbReference>
<keyword evidence="1" id="KW-0732">Signal</keyword>
<dbReference type="RefSeq" id="WP_319844205.1">
    <property type="nucleotide sequence ID" value="NZ_JAXAFJ010000004.1"/>
</dbReference>
<protein>
    <submittedName>
        <fullName evidence="3">MBL fold metallo-hydrolase</fullName>
    </submittedName>
</protein>
<dbReference type="EMBL" id="JAXAFJ010000004">
    <property type="protein sequence ID" value="MDX6806079.1"/>
    <property type="molecule type" value="Genomic_DNA"/>
</dbReference>
<proteinExistence type="predicted"/>
<feature type="domain" description="Metallo-beta-lactamase" evidence="2">
    <location>
        <begin position="112"/>
        <end position="312"/>
    </location>
</feature>
<dbReference type="Gene3D" id="3.60.15.10">
    <property type="entry name" value="Ribonuclease Z/Hydroxyacylglutathione hydrolase-like"/>
    <property type="match status" value="1"/>
</dbReference>
<keyword evidence="4" id="KW-1185">Reference proteome</keyword>
<gene>
    <name evidence="3" type="ORF">SCD90_08380</name>
</gene>
<organism evidence="3 4">
    <name type="scientific">Terrihabitans rhizophilus</name>
    <dbReference type="NCBI Taxonomy" id="3092662"/>
    <lineage>
        <taxon>Bacteria</taxon>
        <taxon>Pseudomonadati</taxon>
        <taxon>Pseudomonadota</taxon>
        <taxon>Alphaproteobacteria</taxon>
        <taxon>Hyphomicrobiales</taxon>
        <taxon>Terrihabitans</taxon>
    </lineage>
</organism>
<dbReference type="PANTHER" id="PTHR15032">
    <property type="entry name" value="N-ACYL-PHOSPHATIDYLETHANOLAMINE-HYDROLYZING PHOSPHOLIPASE D"/>
    <property type="match status" value="1"/>
</dbReference>
<feature type="chain" id="PRO_5045451090" evidence="1">
    <location>
        <begin position="25"/>
        <end position="354"/>
    </location>
</feature>
<dbReference type="PANTHER" id="PTHR15032:SF4">
    <property type="entry name" value="N-ACYL-PHOSPHATIDYLETHANOLAMINE-HYDROLYZING PHOSPHOLIPASE D"/>
    <property type="match status" value="1"/>
</dbReference>
<feature type="signal peptide" evidence="1">
    <location>
        <begin position="1"/>
        <end position="24"/>
    </location>
</feature>
<accession>A0ABU4RPP6</accession>
<evidence type="ECO:0000259" key="2">
    <source>
        <dbReference type="Pfam" id="PF12706"/>
    </source>
</evidence>
<sequence>MKRRTLLKAAAIPALLAAGGTAWSMRARGRNDYYSGPVSDHFDGVRFFNPGNPPDRPAWVTFRAVVLTPKAEWPELYSSPFRDVPPASVTGAGLRVTLIGHASFLIQTAGMNMLVDPVFSDRASPFDVVGPTRHNPPGILFDDLPKIHAVLVTHNHYDHMDTNTLSRLAKRDNPRVITPLGNDTIMRTHDPAISAEAYDWGDRVEIAPRLAVTLVPTAHWSARWLGDRRKALWASFVFETPAGKVYHVGDTAFADDQNFSRHGREHGPFRLAILPVGAYEPRWFMKHVHMNPDEAVRAFLALGAQQAIGHHWGTFQLTAEAVDAPEQALAEARTLHGVEDERFTAFRPGQVLKI</sequence>
<name>A0ABU4RPP6_9HYPH</name>
<dbReference type="InterPro" id="IPR001279">
    <property type="entry name" value="Metallo-B-lactamas"/>
</dbReference>
<evidence type="ECO:0000313" key="3">
    <source>
        <dbReference type="EMBL" id="MDX6806079.1"/>
    </source>
</evidence>
<dbReference type="Proteomes" id="UP001274321">
    <property type="component" value="Unassembled WGS sequence"/>
</dbReference>
<comment type="caution">
    <text evidence="3">The sequence shown here is derived from an EMBL/GenBank/DDBJ whole genome shotgun (WGS) entry which is preliminary data.</text>
</comment>